<reference evidence="1" key="1">
    <citation type="submission" date="2020-06" db="EMBL/GenBank/DDBJ databases">
        <authorList>
            <person name="Li T."/>
            <person name="Hu X."/>
            <person name="Zhang T."/>
            <person name="Song X."/>
            <person name="Zhang H."/>
            <person name="Dai N."/>
            <person name="Sheng W."/>
            <person name="Hou X."/>
            <person name="Wei L."/>
        </authorList>
    </citation>
    <scope>NUCLEOTIDE SEQUENCE</scope>
    <source>
        <strain evidence="1">G02</strain>
        <tissue evidence="1">Leaf</tissue>
    </source>
</reference>
<accession>A0AAW2II19</accession>
<name>A0AAW2II19_SESRA</name>
<dbReference type="EMBL" id="JACGWJ010001538">
    <property type="protein sequence ID" value="KAL0281839.1"/>
    <property type="molecule type" value="Genomic_DNA"/>
</dbReference>
<proteinExistence type="predicted"/>
<organism evidence="1">
    <name type="scientific">Sesamum radiatum</name>
    <name type="common">Black benniseed</name>
    <dbReference type="NCBI Taxonomy" id="300843"/>
    <lineage>
        <taxon>Eukaryota</taxon>
        <taxon>Viridiplantae</taxon>
        <taxon>Streptophyta</taxon>
        <taxon>Embryophyta</taxon>
        <taxon>Tracheophyta</taxon>
        <taxon>Spermatophyta</taxon>
        <taxon>Magnoliopsida</taxon>
        <taxon>eudicotyledons</taxon>
        <taxon>Gunneridae</taxon>
        <taxon>Pentapetalae</taxon>
        <taxon>asterids</taxon>
        <taxon>lamiids</taxon>
        <taxon>Lamiales</taxon>
        <taxon>Pedaliaceae</taxon>
        <taxon>Sesamum</taxon>
    </lineage>
</organism>
<comment type="caution">
    <text evidence="1">The sequence shown here is derived from an EMBL/GenBank/DDBJ whole genome shotgun (WGS) entry which is preliminary data.</text>
</comment>
<evidence type="ECO:0000313" key="1">
    <source>
        <dbReference type="EMBL" id="KAL0281839.1"/>
    </source>
</evidence>
<sequence length="176" mass="19783">MGNKKDSLASSGIKYAANDSKEDLDSGTFVTLTLLSLLSKHGGSYRNQHAYLARLIEKGCRWLVGDGRSIGIWHDRWVPREYMFKVISPPSILDRHATVSQLISDSGREWKEDLVRETFHPNEANTSLSMPLGRGTTDTLIRHRCKKLAEGESKDSLQLIETTGRYCAAFKEANEK</sequence>
<protein>
    <submittedName>
        <fullName evidence="1">Uncharacterized protein</fullName>
    </submittedName>
</protein>
<dbReference type="AlphaFoldDB" id="A0AAW2II19"/>
<reference evidence="1" key="2">
    <citation type="journal article" date="2024" name="Plant">
        <title>Genomic evolution and insights into agronomic trait innovations of Sesamum species.</title>
        <authorList>
            <person name="Miao H."/>
            <person name="Wang L."/>
            <person name="Qu L."/>
            <person name="Liu H."/>
            <person name="Sun Y."/>
            <person name="Le M."/>
            <person name="Wang Q."/>
            <person name="Wei S."/>
            <person name="Zheng Y."/>
            <person name="Lin W."/>
            <person name="Duan Y."/>
            <person name="Cao H."/>
            <person name="Xiong S."/>
            <person name="Wang X."/>
            <person name="Wei L."/>
            <person name="Li C."/>
            <person name="Ma Q."/>
            <person name="Ju M."/>
            <person name="Zhao R."/>
            <person name="Li G."/>
            <person name="Mu C."/>
            <person name="Tian Q."/>
            <person name="Mei H."/>
            <person name="Zhang T."/>
            <person name="Gao T."/>
            <person name="Zhang H."/>
        </authorList>
    </citation>
    <scope>NUCLEOTIDE SEQUENCE</scope>
    <source>
        <strain evidence="1">G02</strain>
    </source>
</reference>
<gene>
    <name evidence="1" type="ORF">Sradi_7282300</name>
</gene>